<dbReference type="AlphaFoldDB" id="A0A922M1X4"/>
<dbReference type="InterPro" id="IPR036259">
    <property type="entry name" value="MFS_trans_sf"/>
</dbReference>
<reference evidence="3" key="1">
    <citation type="journal article" date="2021" name="G3 (Bethesda)">
        <title>Genome and transcriptome analysis of the beet armyworm Spodoptera exigua reveals targets for pest control. .</title>
        <authorList>
            <person name="Simon S."/>
            <person name="Breeschoten T."/>
            <person name="Jansen H.J."/>
            <person name="Dirks R.P."/>
            <person name="Schranz M.E."/>
            <person name="Ros V.I.D."/>
        </authorList>
    </citation>
    <scope>NUCLEOTIDE SEQUENCE</scope>
    <source>
        <strain evidence="3">TB_SE_WUR_2020</strain>
    </source>
</reference>
<name>A0A922M1X4_SPOEX</name>
<dbReference type="PANTHER" id="PTHR46704:SF9">
    <property type="entry name" value="BHLH DOMAIN-CONTAINING PROTEIN"/>
    <property type="match status" value="1"/>
</dbReference>
<evidence type="ECO:0000313" key="4">
    <source>
        <dbReference type="Proteomes" id="UP000814243"/>
    </source>
</evidence>
<dbReference type="SUPFAM" id="SSF103473">
    <property type="entry name" value="MFS general substrate transporter"/>
    <property type="match status" value="1"/>
</dbReference>
<dbReference type="PANTHER" id="PTHR46704">
    <property type="entry name" value="CXC DOMAIN-CONTAINING PROTEIN-RELATED"/>
    <property type="match status" value="1"/>
</dbReference>
<dbReference type="EMBL" id="JACEFF010000914">
    <property type="protein sequence ID" value="KAH9628350.1"/>
    <property type="molecule type" value="Genomic_DNA"/>
</dbReference>
<keyword evidence="2" id="KW-1133">Transmembrane helix</keyword>
<keyword evidence="2" id="KW-0472">Membrane</keyword>
<dbReference type="Gene3D" id="1.20.1250.20">
    <property type="entry name" value="MFS general substrate transporter like domains"/>
    <property type="match status" value="1"/>
</dbReference>
<feature type="transmembrane region" description="Helical" evidence="2">
    <location>
        <begin position="75"/>
        <end position="95"/>
    </location>
</feature>
<protein>
    <submittedName>
        <fullName evidence="3">Uncharacterized protein</fullName>
    </submittedName>
</protein>
<evidence type="ECO:0000313" key="3">
    <source>
        <dbReference type="EMBL" id="KAH9628350.1"/>
    </source>
</evidence>
<comment type="caution">
    <text evidence="3">The sequence shown here is derived from an EMBL/GenBank/DDBJ whole genome shotgun (WGS) entry which is preliminary data.</text>
</comment>
<gene>
    <name evidence="3" type="ORF">HF086_015880</name>
</gene>
<feature type="compositionally biased region" description="Acidic residues" evidence="1">
    <location>
        <begin position="428"/>
        <end position="446"/>
    </location>
</feature>
<sequence>MLHVTIDLVYVNIIFGLALTFFSDLTFFTLEPLFLDKKHLSKPEIATIIAVGGATDMSARLFLGVAGQFFRMNSRYMFFCGALFTAIFRFVFIHFTTYVPLLILTGVLGSLRSLVHIAQPIVLAEYVPIERKCHSFMVNETNKVISSITEELSCPEHEEADTKIVYHACKINYEANIIIRTIDTDVAAIMLGHMHRLNDESQVWMLTGTGNNLRYVNLTKIYEKLGESICRSLPGLHAITGCDYNPSFFRKAKLKPYKILKKYVEFQQAFMKFGDSKIIEDNIEQQDLYNGIQSFICYLYNVENINDVDAARLQIFIDSYTVSDVNEAFNRKKLRNFDASSLPPCKSELLQQFLRANYICCIWNNAHLKNPTTYEPVNNGWILENDEYHFKWFEGDQLPTYVSESLKTVSEAGEEDDVDNDEFREWSSSDDENENVNINDDNEEDF</sequence>
<keyword evidence="2" id="KW-0812">Transmembrane</keyword>
<organism evidence="3 4">
    <name type="scientific">Spodoptera exigua</name>
    <name type="common">Beet armyworm</name>
    <name type="synonym">Noctua fulgens</name>
    <dbReference type="NCBI Taxonomy" id="7107"/>
    <lineage>
        <taxon>Eukaryota</taxon>
        <taxon>Metazoa</taxon>
        <taxon>Ecdysozoa</taxon>
        <taxon>Arthropoda</taxon>
        <taxon>Hexapoda</taxon>
        <taxon>Insecta</taxon>
        <taxon>Pterygota</taxon>
        <taxon>Neoptera</taxon>
        <taxon>Endopterygota</taxon>
        <taxon>Lepidoptera</taxon>
        <taxon>Glossata</taxon>
        <taxon>Ditrysia</taxon>
        <taxon>Noctuoidea</taxon>
        <taxon>Noctuidae</taxon>
        <taxon>Amphipyrinae</taxon>
        <taxon>Spodoptera</taxon>
    </lineage>
</organism>
<dbReference type="Proteomes" id="UP000814243">
    <property type="component" value="Unassembled WGS sequence"/>
</dbReference>
<proteinExistence type="predicted"/>
<accession>A0A922M1X4</accession>
<feature type="region of interest" description="Disordered" evidence="1">
    <location>
        <begin position="409"/>
        <end position="446"/>
    </location>
</feature>
<feature type="transmembrane region" description="Helical" evidence="2">
    <location>
        <begin position="45"/>
        <end position="63"/>
    </location>
</feature>
<evidence type="ECO:0000256" key="1">
    <source>
        <dbReference type="SAM" id="MobiDB-lite"/>
    </source>
</evidence>
<evidence type="ECO:0000256" key="2">
    <source>
        <dbReference type="SAM" id="Phobius"/>
    </source>
</evidence>
<feature type="transmembrane region" description="Helical" evidence="2">
    <location>
        <begin position="9"/>
        <end position="30"/>
    </location>
</feature>